<reference evidence="2" key="1">
    <citation type="submission" date="2021-03" db="EMBL/GenBank/DDBJ databases">
        <title>Draft genome sequence of rust myrtle Austropuccinia psidii MF-1, a brazilian biotype.</title>
        <authorList>
            <person name="Quecine M.C."/>
            <person name="Pachon D.M.R."/>
            <person name="Bonatelli M.L."/>
            <person name="Correr F.H."/>
            <person name="Franceschini L.M."/>
            <person name="Leite T.F."/>
            <person name="Margarido G.R.A."/>
            <person name="Almeida C.A."/>
            <person name="Ferrarezi J.A."/>
            <person name="Labate C.A."/>
        </authorList>
    </citation>
    <scope>NUCLEOTIDE SEQUENCE</scope>
    <source>
        <strain evidence="2">MF-1</strain>
    </source>
</reference>
<dbReference type="EMBL" id="AVOT02033629">
    <property type="protein sequence ID" value="MBW0527570.1"/>
    <property type="molecule type" value="Genomic_DNA"/>
</dbReference>
<evidence type="ECO:0000313" key="2">
    <source>
        <dbReference type="EMBL" id="MBW0527570.1"/>
    </source>
</evidence>
<protein>
    <submittedName>
        <fullName evidence="2">Uncharacterized protein</fullName>
    </submittedName>
</protein>
<proteinExistence type="predicted"/>
<sequence>MECCPEKANQLIRRLDEEIEKADQCNKKRIQRHQRYLPAEGMGSIRSYAPEGLPIDFYSADGFNNFTAGQKRVLADSSSIAFLPDASKSLLGKQHPNERLSDKQFTQNYWDEAILPHNVSHNIAHDEDLDDSVNEGSDDLDQGNENESMTDNQQGEFSHIFDKDTEMVDSEYISKDNMIENSNNFFITVPNEWAS</sequence>
<gene>
    <name evidence="2" type="ORF">O181_067285</name>
</gene>
<feature type="compositionally biased region" description="Acidic residues" evidence="1">
    <location>
        <begin position="128"/>
        <end position="144"/>
    </location>
</feature>
<dbReference type="Proteomes" id="UP000765509">
    <property type="component" value="Unassembled WGS sequence"/>
</dbReference>
<evidence type="ECO:0000313" key="3">
    <source>
        <dbReference type="Proteomes" id="UP000765509"/>
    </source>
</evidence>
<accession>A0A9Q3EYN8</accession>
<name>A0A9Q3EYN8_9BASI</name>
<keyword evidence="3" id="KW-1185">Reference proteome</keyword>
<feature type="region of interest" description="Disordered" evidence="1">
    <location>
        <begin position="128"/>
        <end position="152"/>
    </location>
</feature>
<comment type="caution">
    <text evidence="2">The sequence shown here is derived from an EMBL/GenBank/DDBJ whole genome shotgun (WGS) entry which is preliminary data.</text>
</comment>
<organism evidence="2 3">
    <name type="scientific">Austropuccinia psidii MF-1</name>
    <dbReference type="NCBI Taxonomy" id="1389203"/>
    <lineage>
        <taxon>Eukaryota</taxon>
        <taxon>Fungi</taxon>
        <taxon>Dikarya</taxon>
        <taxon>Basidiomycota</taxon>
        <taxon>Pucciniomycotina</taxon>
        <taxon>Pucciniomycetes</taxon>
        <taxon>Pucciniales</taxon>
        <taxon>Sphaerophragmiaceae</taxon>
        <taxon>Austropuccinia</taxon>
    </lineage>
</organism>
<dbReference type="AlphaFoldDB" id="A0A9Q3EYN8"/>
<evidence type="ECO:0000256" key="1">
    <source>
        <dbReference type="SAM" id="MobiDB-lite"/>
    </source>
</evidence>